<name>A0ABR8HIG0_NOSPU</name>
<dbReference type="NCBIfam" id="NF038127">
    <property type="entry name" value="FDP_fam"/>
    <property type="match status" value="1"/>
</dbReference>
<dbReference type="PROSITE" id="PS00330">
    <property type="entry name" value="HEMOLYSIN_CALCIUM"/>
    <property type="match status" value="6"/>
</dbReference>
<dbReference type="Proteomes" id="UP000606396">
    <property type="component" value="Unassembled WGS sequence"/>
</dbReference>
<evidence type="ECO:0000313" key="4">
    <source>
        <dbReference type="EMBL" id="MBD2614920.1"/>
    </source>
</evidence>
<comment type="caution">
    <text evidence="4">The sequence shown here is derived from an EMBL/GenBank/DDBJ whole genome shotgun (WGS) entry which is preliminary data.</text>
</comment>
<protein>
    <submittedName>
        <fullName evidence="4">DVUA0089 family protein</fullName>
    </submittedName>
</protein>
<dbReference type="EMBL" id="JACJTC010000022">
    <property type="protein sequence ID" value="MBD2614920.1"/>
    <property type="molecule type" value="Genomic_DNA"/>
</dbReference>
<keyword evidence="2" id="KW-0964">Secreted</keyword>
<dbReference type="SUPFAM" id="SSF89260">
    <property type="entry name" value="Collagen-binding domain"/>
    <property type="match status" value="1"/>
</dbReference>
<evidence type="ECO:0000256" key="2">
    <source>
        <dbReference type="ARBA" id="ARBA00022525"/>
    </source>
</evidence>
<sequence>MNSSLIEAELTYHKFRRNNMASIFGTTNPDSLTGTSGNDTIVGWALGGNANSTSGNDTLNGAAGNDSLAGGTGNDSLIGGDGNDTLDGGTGNDTFRGGQGSDSINGGDGLDTADYSQLNQTITLSGVGTIQKGALGQDQLFKVEKVIANASVANNTIDASASLSGVFISVNLQAQTISANNVPGLGTISFSVINFDNIIGTNANDIIIGDNQNNQLSGNGGNDSINGGNGDDTLNGGLGTDTLNGAAGNDTYIIDGAVDTIVEAANSGTDVVRSSITYTLAANVENLRQTGTSAINGTGNTLNNFLFGNSANNTLNGRAGNDTLDGNLGNDILNGEDGNDSLQGGPGNDSINGGSGDDILIGTFPGSLLPPGLGELDTLTGGLGVDRFILGDSLNVFYDDNNTINPGFSDLAVITDFDSNLDRIELKGAVQDYLLQGVAGNTRIFLNKPGTEPDEIIGIVQGRTNLRLDSDDFLFYEQEDAGQGTNNTLATAEGLGSLSSGSNVNISARLATIQGSNPDFDFFRFSLANAGTVTIETLTSGDTVLGLFNNAGNVLQVNDDSGEDLQSFISSSLSAGTYSIAVSKFNFFPQDGGTFLGGGISNPDFSYTLKVTFA</sequence>
<dbReference type="InterPro" id="IPR001343">
    <property type="entry name" value="Hemolysn_Ca-bd"/>
</dbReference>
<organism evidence="4 5">
    <name type="scientific">Nostoc punctiforme FACHB-252</name>
    <dbReference type="NCBI Taxonomy" id="1357509"/>
    <lineage>
        <taxon>Bacteria</taxon>
        <taxon>Bacillati</taxon>
        <taxon>Cyanobacteriota</taxon>
        <taxon>Cyanophyceae</taxon>
        <taxon>Nostocales</taxon>
        <taxon>Nostocaceae</taxon>
        <taxon>Nostoc</taxon>
    </lineage>
</organism>
<feature type="region of interest" description="Disordered" evidence="3">
    <location>
        <begin position="73"/>
        <end position="109"/>
    </location>
</feature>
<dbReference type="Pfam" id="PF00353">
    <property type="entry name" value="HemolysinCabind"/>
    <property type="match status" value="5"/>
</dbReference>
<dbReference type="Gene3D" id="2.60.120.380">
    <property type="match status" value="1"/>
</dbReference>
<dbReference type="InterPro" id="IPR018511">
    <property type="entry name" value="Hemolysin-typ_Ca-bd_CS"/>
</dbReference>
<accession>A0ABR8HIG0</accession>
<dbReference type="InterPro" id="IPR011049">
    <property type="entry name" value="Serralysin-like_metalloprot_C"/>
</dbReference>
<dbReference type="PANTHER" id="PTHR38340:SF1">
    <property type="entry name" value="S-LAYER PROTEIN"/>
    <property type="match status" value="1"/>
</dbReference>
<evidence type="ECO:0000256" key="1">
    <source>
        <dbReference type="ARBA" id="ARBA00004613"/>
    </source>
</evidence>
<dbReference type="PRINTS" id="PR00313">
    <property type="entry name" value="CABNDNGRPT"/>
</dbReference>
<evidence type="ECO:0000313" key="5">
    <source>
        <dbReference type="Proteomes" id="UP000606396"/>
    </source>
</evidence>
<dbReference type="PANTHER" id="PTHR38340">
    <property type="entry name" value="S-LAYER PROTEIN"/>
    <property type="match status" value="1"/>
</dbReference>
<comment type="subcellular location">
    <subcellularLocation>
        <location evidence="1">Secreted</location>
    </subcellularLocation>
</comment>
<reference evidence="4 5" key="1">
    <citation type="journal article" date="2020" name="ISME J.">
        <title>Comparative genomics reveals insights into cyanobacterial evolution and habitat adaptation.</title>
        <authorList>
            <person name="Chen M.Y."/>
            <person name="Teng W.K."/>
            <person name="Zhao L."/>
            <person name="Hu C.X."/>
            <person name="Zhou Y.K."/>
            <person name="Han B.P."/>
            <person name="Song L.R."/>
            <person name="Shu W.S."/>
        </authorList>
    </citation>
    <scope>NUCLEOTIDE SEQUENCE [LARGE SCALE GENOMIC DNA]</scope>
    <source>
        <strain evidence="4 5">FACHB-252</strain>
    </source>
</reference>
<keyword evidence="5" id="KW-1185">Reference proteome</keyword>
<dbReference type="InterPro" id="IPR050557">
    <property type="entry name" value="RTX_toxin/Mannuronan_C5-epim"/>
</dbReference>
<proteinExistence type="predicted"/>
<gene>
    <name evidence="4" type="ORF">H6G94_27200</name>
</gene>
<dbReference type="Gene3D" id="2.150.10.10">
    <property type="entry name" value="Serralysin-like metalloprotease, C-terminal"/>
    <property type="match status" value="3"/>
</dbReference>
<dbReference type="SUPFAM" id="SSF51120">
    <property type="entry name" value="beta-Roll"/>
    <property type="match status" value="3"/>
</dbReference>
<evidence type="ECO:0000256" key="3">
    <source>
        <dbReference type="SAM" id="MobiDB-lite"/>
    </source>
</evidence>